<keyword evidence="10" id="KW-0111">Calcium/phospholipid-binding</keyword>
<comment type="subunit">
    <text evidence="4">Homodimer.</text>
</comment>
<keyword evidence="5" id="KW-0964">Secreted</keyword>
<dbReference type="SUPFAM" id="SSF47874">
    <property type="entry name" value="Annexin"/>
    <property type="match status" value="1"/>
</dbReference>
<name>A0A564Z128_HYMDI</name>
<comment type="subcellular location">
    <subcellularLocation>
        <location evidence="1">Host cell</location>
    </subcellularLocation>
    <subcellularLocation>
        <location evidence="2">Secreted</location>
        <location evidence="2">Extracellular exosome</location>
    </subcellularLocation>
    <subcellularLocation>
        <location evidence="12">Tegument</location>
    </subcellularLocation>
</comment>
<evidence type="ECO:0000256" key="8">
    <source>
        <dbReference type="ARBA" id="ARBA00022837"/>
    </source>
</evidence>
<sequence length="216" mass="24151">MNGIGTDEDMVIDVICSASNSKIIAIKEAFQEMTGKSLEDAIESECSGEFKRVLVAIIQGCRQKGCNEAQARIDAQELFEAGEDKIGTDESTFIRIMCNSSFKQIRLIDEYYQDITGHDLITVIEKELSGDFEKALKCIVQYAKNRLATVSDMLYESMKGTGTRDASLIRIILVYAETDLELIKGYFDQNYEQSLAEMIAGDISGDYKKFLLSIVQ</sequence>
<dbReference type="Gene3D" id="1.10.220.10">
    <property type="entry name" value="Annexin"/>
    <property type="match status" value="3"/>
</dbReference>
<keyword evidence="15" id="KW-1185">Reference proteome</keyword>
<keyword evidence="8" id="KW-0106">Calcium</keyword>
<keyword evidence="9" id="KW-0041">Annexin</keyword>
<dbReference type="Proteomes" id="UP000321570">
    <property type="component" value="Unassembled WGS sequence"/>
</dbReference>
<dbReference type="GO" id="GO:0005634">
    <property type="term" value="C:nucleus"/>
    <property type="evidence" value="ECO:0007669"/>
    <property type="project" value="TreeGrafter"/>
</dbReference>
<dbReference type="InterPro" id="IPR001464">
    <property type="entry name" value="Annexin"/>
</dbReference>
<dbReference type="GO" id="GO:0005544">
    <property type="term" value="F:calcium-dependent phospholipid binding"/>
    <property type="evidence" value="ECO:0007669"/>
    <property type="project" value="UniProtKB-KW"/>
</dbReference>
<evidence type="ECO:0000256" key="10">
    <source>
        <dbReference type="ARBA" id="ARBA00023302"/>
    </source>
</evidence>
<evidence type="ECO:0000256" key="9">
    <source>
        <dbReference type="ARBA" id="ARBA00023216"/>
    </source>
</evidence>
<dbReference type="FunFam" id="1.10.220.10:FF:000005">
    <property type="entry name" value="Annexin"/>
    <property type="match status" value="1"/>
</dbReference>
<evidence type="ECO:0000256" key="7">
    <source>
        <dbReference type="ARBA" id="ARBA00022737"/>
    </source>
</evidence>
<dbReference type="Pfam" id="PF00191">
    <property type="entry name" value="Annexin"/>
    <property type="match status" value="3"/>
</dbReference>
<comment type="function">
    <text evidence="11">Involved in reproduction of the worm. Involved in host-parasite interaction. Delivered into the host cell by means of parasite exosomes. Binds to acidic phospholipid membranes in a calcium-dependent manner in vitro. Causes aggregation of liposomes in the presence of calcium, but not in its absence. Likely to promote membrane fusion. May provide structural integrity within the tegument.</text>
</comment>
<evidence type="ECO:0000256" key="1">
    <source>
        <dbReference type="ARBA" id="ARBA00004340"/>
    </source>
</evidence>
<dbReference type="SMART" id="SM00335">
    <property type="entry name" value="ANX"/>
    <property type="match status" value="3"/>
</dbReference>
<dbReference type="AlphaFoldDB" id="A0A564Z128"/>
<dbReference type="GO" id="GO:0043657">
    <property type="term" value="C:host cell"/>
    <property type="evidence" value="ECO:0007669"/>
    <property type="project" value="UniProtKB-SubCell"/>
</dbReference>
<dbReference type="FunFam" id="1.10.220.10:FF:000002">
    <property type="entry name" value="Annexin"/>
    <property type="match status" value="1"/>
</dbReference>
<dbReference type="GO" id="GO:0001786">
    <property type="term" value="F:phosphatidylserine binding"/>
    <property type="evidence" value="ECO:0007669"/>
    <property type="project" value="TreeGrafter"/>
</dbReference>
<evidence type="ECO:0000256" key="5">
    <source>
        <dbReference type="ARBA" id="ARBA00022525"/>
    </source>
</evidence>
<evidence type="ECO:0000256" key="2">
    <source>
        <dbReference type="ARBA" id="ARBA00004550"/>
    </source>
</evidence>
<evidence type="ECO:0000256" key="4">
    <source>
        <dbReference type="ARBA" id="ARBA00011738"/>
    </source>
</evidence>
<dbReference type="GO" id="GO:0005737">
    <property type="term" value="C:cytoplasm"/>
    <property type="evidence" value="ECO:0007669"/>
    <property type="project" value="TreeGrafter"/>
</dbReference>
<organism evidence="14 15">
    <name type="scientific">Hymenolepis diminuta</name>
    <name type="common">Rat tapeworm</name>
    <dbReference type="NCBI Taxonomy" id="6216"/>
    <lineage>
        <taxon>Eukaryota</taxon>
        <taxon>Metazoa</taxon>
        <taxon>Spiralia</taxon>
        <taxon>Lophotrochozoa</taxon>
        <taxon>Platyhelminthes</taxon>
        <taxon>Cestoda</taxon>
        <taxon>Eucestoda</taxon>
        <taxon>Cyclophyllidea</taxon>
        <taxon>Hymenolepididae</taxon>
        <taxon>Hymenolepis</taxon>
    </lineage>
</organism>
<dbReference type="PRINTS" id="PR00196">
    <property type="entry name" value="ANNEXIN"/>
</dbReference>
<protein>
    <recommendedName>
        <fullName evidence="13">Annexin</fullName>
    </recommendedName>
</protein>
<dbReference type="PANTHER" id="PTHR10502">
    <property type="entry name" value="ANNEXIN"/>
    <property type="match status" value="1"/>
</dbReference>
<dbReference type="GO" id="GO:0005886">
    <property type="term" value="C:plasma membrane"/>
    <property type="evidence" value="ECO:0007669"/>
    <property type="project" value="TreeGrafter"/>
</dbReference>
<keyword evidence="6" id="KW-0479">Metal-binding</keyword>
<proteinExistence type="inferred from homology"/>
<evidence type="ECO:0000256" key="13">
    <source>
        <dbReference type="ARBA" id="ARBA00077076"/>
    </source>
</evidence>
<dbReference type="InterPro" id="IPR037104">
    <property type="entry name" value="Annexin_sf"/>
</dbReference>
<evidence type="ECO:0000313" key="14">
    <source>
        <dbReference type="EMBL" id="VUZ52608.1"/>
    </source>
</evidence>
<dbReference type="GO" id="GO:0005576">
    <property type="term" value="C:extracellular region"/>
    <property type="evidence" value="ECO:0007669"/>
    <property type="project" value="UniProtKB-SubCell"/>
</dbReference>
<dbReference type="GO" id="GO:0005509">
    <property type="term" value="F:calcium ion binding"/>
    <property type="evidence" value="ECO:0007669"/>
    <property type="project" value="InterPro"/>
</dbReference>
<accession>A0A564Z128</accession>
<dbReference type="GO" id="GO:0012506">
    <property type="term" value="C:vesicle membrane"/>
    <property type="evidence" value="ECO:0007669"/>
    <property type="project" value="TreeGrafter"/>
</dbReference>
<evidence type="ECO:0000256" key="12">
    <source>
        <dbReference type="ARBA" id="ARBA00060393"/>
    </source>
</evidence>
<gene>
    <name evidence="14" type="ORF">WMSIL1_LOCUS11089</name>
</gene>
<dbReference type="InterPro" id="IPR018502">
    <property type="entry name" value="Annexin_repeat"/>
</dbReference>
<evidence type="ECO:0000256" key="3">
    <source>
        <dbReference type="ARBA" id="ARBA00007831"/>
    </source>
</evidence>
<dbReference type="EMBL" id="CABIJS010000510">
    <property type="protein sequence ID" value="VUZ52608.1"/>
    <property type="molecule type" value="Genomic_DNA"/>
</dbReference>
<evidence type="ECO:0000256" key="11">
    <source>
        <dbReference type="ARBA" id="ARBA00059330"/>
    </source>
</evidence>
<comment type="similarity">
    <text evidence="3">Belongs to the annexin family.</text>
</comment>
<evidence type="ECO:0000313" key="15">
    <source>
        <dbReference type="Proteomes" id="UP000321570"/>
    </source>
</evidence>
<evidence type="ECO:0000256" key="6">
    <source>
        <dbReference type="ARBA" id="ARBA00022723"/>
    </source>
</evidence>
<dbReference type="FunFam" id="1.10.220.10:FF:000001">
    <property type="entry name" value="Annexin"/>
    <property type="match status" value="1"/>
</dbReference>
<reference evidence="14 15" key="1">
    <citation type="submission" date="2019-07" db="EMBL/GenBank/DDBJ databases">
        <authorList>
            <person name="Jastrzebski P J."/>
            <person name="Paukszto L."/>
            <person name="Jastrzebski P J."/>
        </authorList>
    </citation>
    <scope>NUCLEOTIDE SEQUENCE [LARGE SCALE GENOMIC DNA]</scope>
    <source>
        <strain evidence="14 15">WMS-il1</strain>
    </source>
</reference>
<keyword evidence="7" id="KW-0677">Repeat</keyword>
<dbReference type="PANTHER" id="PTHR10502:SF102">
    <property type="entry name" value="ANNEXIN B11"/>
    <property type="match status" value="1"/>
</dbReference>
<dbReference type="PROSITE" id="PS51897">
    <property type="entry name" value="ANNEXIN_2"/>
    <property type="match status" value="3"/>
</dbReference>